<dbReference type="Proteomes" id="UP000887574">
    <property type="component" value="Unplaced"/>
</dbReference>
<comment type="subcellular location">
    <subcellularLocation>
        <location evidence="1">Cytoplasm</location>
    </subcellularLocation>
</comment>
<dbReference type="InterPro" id="IPR034744">
    <property type="entry name" value="RH2"/>
</dbReference>
<dbReference type="GO" id="GO:0030159">
    <property type="term" value="F:signaling receptor complex adaptor activity"/>
    <property type="evidence" value="ECO:0007669"/>
    <property type="project" value="TreeGrafter"/>
</dbReference>
<evidence type="ECO:0000313" key="10">
    <source>
        <dbReference type="WBParaSite" id="jg25785.2"/>
    </source>
</evidence>
<evidence type="ECO:0000256" key="5">
    <source>
        <dbReference type="SAM" id="Coils"/>
    </source>
</evidence>
<sequence>MPLVVNVLENLDLAYLEKEEHLVDLEMLKEENEQVLNQFERERQMRKNQDQKCLEMEESLVEQNRELESKIESLESIVRMLELKSKNASDHANRLEEREADQKVEYEKLHERYNELLRTHIEHVERTKFLMGAEMFDMAQSLPMNVKNRSNMAMSVIDSNVRGISDLISAVHMSQSTHADVNLANHISSERDWQEEFGQQSAAEILQSPRQDEAFSKEQLEEDEEDSKSLKEPSRRPSHSRTDQLSAAVDDGDAISLGADLTGMGREVENLIKENTELLETKNALNIVKNDLIARVDELSSEHEIFKEEVRSLEMVKLKMSEKIRELEGEIKELKEKKNLEEAAEEQEDIPMAQRKRFTRVEMARVLMERNQYKEKLIELQDALKFTEMQRAKKMTSSQPAGKTGIWDFFSNLFGESSSQRPVQSSHGHRKVTKKSSETAAALNRKAITRNFDIDMDSVQEKRMSERRQQYKAVSQHMKKEDESRTQAYGWSIPSTVDTASVSASIPVPVCCRPLLDRQPSLKIWCAASVALHGGKTKDGNFIVGDPLLGCDPSVLDPLNTDLTFKNRSDWSLNESSSLIWCFVACSSHLLCIASVAGVHESEVRVDEDFRSKLTCDGGYLKEVPIDIGDCDSFGAVYYVQLRKMDVTEDVPTYCAVEEHKPSPKRNRDFSINSSPPEDSTGTEDDAETLGLESIGSLVEEPDQPLPSPTVVADSTENKCVVLETQAKGSSSIQQTEENEKISPSSAGNMPLHIRETLNKYEQVGEKNSALPTMWMGLENEFIYVHSAVVDWKTCLMKIKMPDAVLHILHLNGRVFAALANGSIVVFHRDADGNWSDSGYNIVQLGKATNSVCHLINVNGKIWAAYRNCVVVINPDSLKAEHVFVAHPRRDSQVRHMVSVDQGVWLSIRLDSTIRLYHSQTYQHLQDVDIEPYITKMLGTNKLDFLHLRITSLVVLNKRLWIGTGTGVIISVPLSEDNNAKIDVSMNSKSKKEEPQGPGGLIRVYGGSTQQGHLTNSGSTSTIPYCNMTQAQLSFHGHKDSVRFFLPVVSDGLSDLTQTLESRKLLMISGGDGYIDFRLGEDEEPTLAKEQVRVRDMSHLIVWEVEQECQVHQPSEKKLSA</sequence>
<feature type="coiled-coil region" evidence="5">
    <location>
        <begin position="289"/>
        <end position="390"/>
    </location>
</feature>
<evidence type="ECO:0000259" key="8">
    <source>
        <dbReference type="PROSITE" id="PS51777"/>
    </source>
</evidence>
<feature type="compositionally biased region" description="Basic and acidic residues" evidence="6">
    <location>
        <begin position="659"/>
        <end position="669"/>
    </location>
</feature>
<dbReference type="InterPro" id="IPR039911">
    <property type="entry name" value="JIP3/JIP4"/>
</dbReference>
<dbReference type="GO" id="GO:0008432">
    <property type="term" value="F:JUN kinase binding"/>
    <property type="evidence" value="ECO:0007669"/>
    <property type="project" value="TreeGrafter"/>
</dbReference>
<evidence type="ECO:0000256" key="1">
    <source>
        <dbReference type="ARBA" id="ARBA00004496"/>
    </source>
</evidence>
<dbReference type="GO" id="GO:0005737">
    <property type="term" value="C:cytoplasm"/>
    <property type="evidence" value="ECO:0007669"/>
    <property type="project" value="UniProtKB-SubCell"/>
</dbReference>
<evidence type="ECO:0000256" key="2">
    <source>
        <dbReference type="ARBA" id="ARBA00009866"/>
    </source>
</evidence>
<feature type="coiled-coil region" evidence="5">
    <location>
        <begin position="18"/>
        <end position="112"/>
    </location>
</feature>
<dbReference type="WBParaSite" id="jg25785.2">
    <property type="protein sequence ID" value="jg25785.2"/>
    <property type="gene ID" value="jg25785"/>
</dbReference>
<feature type="compositionally biased region" description="Polar residues" evidence="6">
    <location>
        <begin position="670"/>
        <end position="680"/>
    </location>
</feature>
<feature type="compositionally biased region" description="Basic and acidic residues" evidence="6">
    <location>
        <begin position="210"/>
        <end position="219"/>
    </location>
</feature>
<dbReference type="GO" id="GO:0016192">
    <property type="term" value="P:vesicle-mediated transport"/>
    <property type="evidence" value="ECO:0007669"/>
    <property type="project" value="TreeGrafter"/>
</dbReference>
<feature type="compositionally biased region" description="Polar residues" evidence="6">
    <location>
        <begin position="727"/>
        <end position="748"/>
    </location>
</feature>
<dbReference type="PANTHER" id="PTHR13886:SF4">
    <property type="entry name" value="JNK-INTERACTING PROTEIN 3"/>
    <property type="match status" value="1"/>
</dbReference>
<dbReference type="Pfam" id="PF19056">
    <property type="entry name" value="WD40_2"/>
    <property type="match status" value="1"/>
</dbReference>
<dbReference type="InterPro" id="IPR032486">
    <property type="entry name" value="JIP_LZII"/>
</dbReference>
<dbReference type="AlphaFoldDB" id="A0A915E0Y5"/>
<dbReference type="PANTHER" id="PTHR13886">
    <property type="entry name" value="JNK/SAPK-ASSOCIATED PROTEIN"/>
    <property type="match status" value="1"/>
</dbReference>
<reference evidence="10" key="1">
    <citation type="submission" date="2022-11" db="UniProtKB">
        <authorList>
            <consortium name="WormBaseParasite"/>
        </authorList>
    </citation>
    <scope>IDENTIFICATION</scope>
</reference>
<dbReference type="Pfam" id="PF16471">
    <property type="entry name" value="JIP_LZII"/>
    <property type="match status" value="1"/>
</dbReference>
<feature type="region of interest" description="Disordered" evidence="6">
    <location>
        <begin position="659"/>
        <end position="686"/>
    </location>
</feature>
<comment type="similarity">
    <text evidence="2">Belongs to the JIP scaffold family.</text>
</comment>
<dbReference type="GO" id="GO:0019894">
    <property type="term" value="F:kinesin binding"/>
    <property type="evidence" value="ECO:0007669"/>
    <property type="project" value="TreeGrafter"/>
</dbReference>
<evidence type="ECO:0000256" key="3">
    <source>
        <dbReference type="ARBA" id="ARBA00022490"/>
    </source>
</evidence>
<feature type="domain" description="RH1" evidence="7">
    <location>
        <begin position="1"/>
        <end position="45"/>
    </location>
</feature>
<dbReference type="Gene3D" id="1.20.5.1000">
    <property type="entry name" value="arf6 gtpase in complex with a specific effector, jip4"/>
    <property type="match status" value="1"/>
</dbReference>
<keyword evidence="4 5" id="KW-0175">Coiled coil</keyword>
<evidence type="ECO:0000256" key="6">
    <source>
        <dbReference type="SAM" id="MobiDB-lite"/>
    </source>
</evidence>
<keyword evidence="9" id="KW-1185">Reference proteome</keyword>
<feature type="domain" description="RH2" evidence="8">
    <location>
        <begin position="355"/>
        <end position="428"/>
    </location>
</feature>
<evidence type="ECO:0000259" key="7">
    <source>
        <dbReference type="PROSITE" id="PS51776"/>
    </source>
</evidence>
<dbReference type="PROSITE" id="PS51777">
    <property type="entry name" value="RH2"/>
    <property type="match status" value="1"/>
</dbReference>
<evidence type="ECO:0000313" key="9">
    <source>
        <dbReference type="Proteomes" id="UP000887574"/>
    </source>
</evidence>
<dbReference type="GO" id="GO:0005078">
    <property type="term" value="F:MAP-kinase scaffold activity"/>
    <property type="evidence" value="ECO:0007669"/>
    <property type="project" value="InterPro"/>
</dbReference>
<name>A0A915E0Y5_9BILA</name>
<dbReference type="InterPro" id="IPR036322">
    <property type="entry name" value="WD40_repeat_dom_sf"/>
</dbReference>
<feature type="region of interest" description="Disordered" evidence="6">
    <location>
        <begin position="726"/>
        <end position="749"/>
    </location>
</feature>
<keyword evidence="3" id="KW-0963">Cytoplasm</keyword>
<dbReference type="PROSITE" id="PS51776">
    <property type="entry name" value="RH1"/>
    <property type="match status" value="1"/>
</dbReference>
<proteinExistence type="inferred from homology"/>
<organism evidence="9 10">
    <name type="scientific">Ditylenchus dipsaci</name>
    <dbReference type="NCBI Taxonomy" id="166011"/>
    <lineage>
        <taxon>Eukaryota</taxon>
        <taxon>Metazoa</taxon>
        <taxon>Ecdysozoa</taxon>
        <taxon>Nematoda</taxon>
        <taxon>Chromadorea</taxon>
        <taxon>Rhabditida</taxon>
        <taxon>Tylenchina</taxon>
        <taxon>Tylenchomorpha</taxon>
        <taxon>Sphaerularioidea</taxon>
        <taxon>Anguinidae</taxon>
        <taxon>Anguininae</taxon>
        <taxon>Ditylenchus</taxon>
    </lineage>
</organism>
<protein>
    <submittedName>
        <fullName evidence="10">RH2 domain-containing protein</fullName>
    </submittedName>
</protein>
<dbReference type="SUPFAM" id="SSF50978">
    <property type="entry name" value="WD40 repeat-like"/>
    <property type="match status" value="1"/>
</dbReference>
<feature type="region of interest" description="Disordered" evidence="6">
    <location>
        <begin position="418"/>
        <end position="439"/>
    </location>
</feature>
<accession>A0A915E0Y5</accession>
<dbReference type="InterPro" id="IPR034743">
    <property type="entry name" value="RH1"/>
</dbReference>
<evidence type="ECO:0000256" key="4">
    <source>
        <dbReference type="ARBA" id="ARBA00023054"/>
    </source>
</evidence>
<feature type="region of interest" description="Disordered" evidence="6">
    <location>
        <begin position="207"/>
        <end position="251"/>
    </location>
</feature>
<dbReference type="FunFam" id="1.20.5.1000:FF:000001">
    <property type="entry name" value="C-Jun-amino-terminal kinase-interacting protein 3 isoform X2"/>
    <property type="match status" value="1"/>
</dbReference>